<dbReference type="Pfam" id="PF00254">
    <property type="entry name" value="FKBP_C"/>
    <property type="match status" value="1"/>
</dbReference>
<evidence type="ECO:0000256" key="8">
    <source>
        <dbReference type="SAM" id="SignalP"/>
    </source>
</evidence>
<comment type="caution">
    <text evidence="10">The sequence shown here is derived from an EMBL/GenBank/DDBJ whole genome shotgun (WGS) entry which is preliminary data.</text>
</comment>
<sequence>MKYLWIVVFCLGILVSQVNAQEGAELKSQKDKVSYSIGLSIGKDLKKESLDIDVDLLTKGIKDAIAGGKTLMSDQEVGEAMAAFQKEMMAKQGARMKAVGEKNKTEGEAFLVENKKKEGVVTLPSGLQYKVIKAGDGEMPKASDTVSTNYRGTLVDGTEFDSSYKRGQAVTFPVNGVIPGWTEALQLMKVGSKWELYVPSNLAYGEKGAGHNIGPNATLIFEVELISIKK</sequence>
<dbReference type="GO" id="GO:0003755">
    <property type="term" value="F:peptidyl-prolyl cis-trans isomerase activity"/>
    <property type="evidence" value="ECO:0007669"/>
    <property type="project" value="UniProtKB-UniRule"/>
</dbReference>
<dbReference type="SUPFAM" id="SSF54534">
    <property type="entry name" value="FKBP-like"/>
    <property type="match status" value="1"/>
</dbReference>
<dbReference type="PROSITE" id="PS50059">
    <property type="entry name" value="FKBP_PPIASE"/>
    <property type="match status" value="1"/>
</dbReference>
<name>A0A933GN56_UNCTE</name>
<dbReference type="InterPro" id="IPR000774">
    <property type="entry name" value="PPIase_FKBP_N"/>
</dbReference>
<protein>
    <recommendedName>
        <fullName evidence="7">Peptidyl-prolyl cis-trans isomerase</fullName>
        <ecNumber evidence="7">5.2.1.8</ecNumber>
    </recommendedName>
</protein>
<feature type="domain" description="PPIase FKBP-type" evidence="9">
    <location>
        <begin position="143"/>
        <end position="229"/>
    </location>
</feature>
<dbReference type="PANTHER" id="PTHR43811:SF19">
    <property type="entry name" value="39 KDA FK506-BINDING NUCLEAR PROTEIN"/>
    <property type="match status" value="1"/>
</dbReference>
<dbReference type="Proteomes" id="UP000772181">
    <property type="component" value="Unassembled WGS sequence"/>
</dbReference>
<comment type="similarity">
    <text evidence="2 7">Belongs to the FKBP-type PPIase family.</text>
</comment>
<dbReference type="GO" id="GO:0016020">
    <property type="term" value="C:membrane"/>
    <property type="evidence" value="ECO:0007669"/>
    <property type="project" value="InterPro"/>
</dbReference>
<evidence type="ECO:0000256" key="5">
    <source>
        <dbReference type="ARBA" id="ARBA00023235"/>
    </source>
</evidence>
<comment type="catalytic activity">
    <reaction evidence="1 6 7">
        <text>[protein]-peptidylproline (omega=180) = [protein]-peptidylproline (omega=0)</text>
        <dbReference type="Rhea" id="RHEA:16237"/>
        <dbReference type="Rhea" id="RHEA-COMP:10747"/>
        <dbReference type="Rhea" id="RHEA-COMP:10748"/>
        <dbReference type="ChEBI" id="CHEBI:83833"/>
        <dbReference type="ChEBI" id="CHEBI:83834"/>
        <dbReference type="EC" id="5.2.1.8"/>
    </reaction>
</comment>
<evidence type="ECO:0000256" key="1">
    <source>
        <dbReference type="ARBA" id="ARBA00000971"/>
    </source>
</evidence>
<dbReference type="Pfam" id="PF01346">
    <property type="entry name" value="FKBP_N"/>
    <property type="match status" value="1"/>
</dbReference>
<keyword evidence="4 6" id="KW-0697">Rotamase</keyword>
<accession>A0A933GN56</accession>
<dbReference type="PANTHER" id="PTHR43811">
    <property type="entry name" value="FKBP-TYPE PEPTIDYL-PROLYL CIS-TRANS ISOMERASE FKPA"/>
    <property type="match status" value="1"/>
</dbReference>
<organism evidence="10 11">
    <name type="scientific">Tectimicrobiota bacterium</name>
    <dbReference type="NCBI Taxonomy" id="2528274"/>
    <lineage>
        <taxon>Bacteria</taxon>
        <taxon>Pseudomonadati</taxon>
        <taxon>Nitrospinota/Tectimicrobiota group</taxon>
        <taxon>Candidatus Tectimicrobiota</taxon>
    </lineage>
</organism>
<reference evidence="10" key="1">
    <citation type="submission" date="2020-07" db="EMBL/GenBank/DDBJ databases">
        <title>Huge and variable diversity of episymbiotic CPR bacteria and DPANN archaea in groundwater ecosystems.</title>
        <authorList>
            <person name="He C.Y."/>
            <person name="Keren R."/>
            <person name="Whittaker M."/>
            <person name="Farag I.F."/>
            <person name="Doudna J."/>
            <person name="Cate J.H.D."/>
            <person name="Banfield J.F."/>
        </authorList>
    </citation>
    <scope>NUCLEOTIDE SEQUENCE</scope>
    <source>
        <strain evidence="10">NC_groundwater_1482_Ag_S-0.65um_47_24</strain>
    </source>
</reference>
<dbReference type="Gene3D" id="3.10.50.40">
    <property type="match status" value="1"/>
</dbReference>
<dbReference type="InterPro" id="IPR036944">
    <property type="entry name" value="PPIase_FKBP_N_sf"/>
</dbReference>
<evidence type="ECO:0000256" key="7">
    <source>
        <dbReference type="RuleBase" id="RU003915"/>
    </source>
</evidence>
<dbReference type="EMBL" id="JACQWF010000329">
    <property type="protein sequence ID" value="MBI4596185.1"/>
    <property type="molecule type" value="Genomic_DNA"/>
</dbReference>
<evidence type="ECO:0000313" key="10">
    <source>
        <dbReference type="EMBL" id="MBI4596185.1"/>
    </source>
</evidence>
<dbReference type="InterPro" id="IPR008104">
    <property type="entry name" value="INFPOTNTIATR"/>
</dbReference>
<dbReference type="GO" id="GO:0006457">
    <property type="term" value="P:protein folding"/>
    <property type="evidence" value="ECO:0007669"/>
    <property type="project" value="InterPro"/>
</dbReference>
<gene>
    <name evidence="10" type="ORF">HY730_07405</name>
</gene>
<evidence type="ECO:0000256" key="3">
    <source>
        <dbReference type="ARBA" id="ARBA00022729"/>
    </source>
</evidence>
<feature type="signal peptide" evidence="8">
    <location>
        <begin position="1"/>
        <end position="20"/>
    </location>
</feature>
<evidence type="ECO:0000256" key="6">
    <source>
        <dbReference type="PROSITE-ProRule" id="PRU00277"/>
    </source>
</evidence>
<keyword evidence="3 8" id="KW-0732">Signal</keyword>
<evidence type="ECO:0000313" key="11">
    <source>
        <dbReference type="Proteomes" id="UP000772181"/>
    </source>
</evidence>
<keyword evidence="5 6" id="KW-0413">Isomerase</keyword>
<dbReference type="AlphaFoldDB" id="A0A933GN56"/>
<proteinExistence type="inferred from homology"/>
<dbReference type="EC" id="5.2.1.8" evidence="7"/>
<feature type="chain" id="PRO_5036789937" description="Peptidyl-prolyl cis-trans isomerase" evidence="8">
    <location>
        <begin position="21"/>
        <end position="230"/>
    </location>
</feature>
<dbReference type="InterPro" id="IPR046357">
    <property type="entry name" value="PPIase_dom_sf"/>
</dbReference>
<dbReference type="Gene3D" id="1.10.287.460">
    <property type="entry name" value="Peptidyl-prolyl cis-trans isomerase, FKBP-type, N-terminal domain"/>
    <property type="match status" value="1"/>
</dbReference>
<evidence type="ECO:0000256" key="2">
    <source>
        <dbReference type="ARBA" id="ARBA00006577"/>
    </source>
</evidence>
<dbReference type="InterPro" id="IPR001179">
    <property type="entry name" value="PPIase_FKBP_dom"/>
</dbReference>
<evidence type="ECO:0000256" key="4">
    <source>
        <dbReference type="ARBA" id="ARBA00023110"/>
    </source>
</evidence>
<evidence type="ECO:0000259" key="9">
    <source>
        <dbReference type="PROSITE" id="PS50059"/>
    </source>
</evidence>
<dbReference type="FunFam" id="3.10.50.40:FF:000045">
    <property type="entry name" value="Peptidyl-prolyl cis-trans isomerase"/>
    <property type="match status" value="1"/>
</dbReference>
<dbReference type="PRINTS" id="PR01730">
    <property type="entry name" value="INFPOTNTIATR"/>
</dbReference>